<dbReference type="RefSeq" id="WP_103263301.1">
    <property type="nucleotide sequence ID" value="NZ_PPEL01000105.1"/>
</dbReference>
<proteinExistence type="inferred from homology"/>
<dbReference type="CDD" id="cd05466">
    <property type="entry name" value="PBP2_LTTR_substrate"/>
    <property type="match status" value="1"/>
</dbReference>
<feature type="domain" description="HTH lysR-type" evidence="6">
    <location>
        <begin position="1"/>
        <end position="58"/>
    </location>
</feature>
<comment type="similarity">
    <text evidence="1">Belongs to the LysR transcriptional regulatory family.</text>
</comment>
<evidence type="ECO:0000256" key="1">
    <source>
        <dbReference type="ARBA" id="ARBA00009437"/>
    </source>
</evidence>
<dbReference type="InterPro" id="IPR036390">
    <property type="entry name" value="WH_DNA-bd_sf"/>
</dbReference>
<dbReference type="SUPFAM" id="SSF46785">
    <property type="entry name" value="Winged helix' DNA-binding domain"/>
    <property type="match status" value="1"/>
</dbReference>
<dbReference type="EMBL" id="PPEL01000105">
    <property type="protein sequence ID" value="PNV64388.1"/>
    <property type="molecule type" value="Genomic_DNA"/>
</dbReference>
<keyword evidence="2" id="KW-0805">Transcription regulation</keyword>
<organism evidence="7 8">
    <name type="scientific">Rubneribacter badeniensis</name>
    <dbReference type="NCBI Taxonomy" id="2070688"/>
    <lineage>
        <taxon>Bacteria</taxon>
        <taxon>Bacillati</taxon>
        <taxon>Actinomycetota</taxon>
        <taxon>Coriobacteriia</taxon>
        <taxon>Eggerthellales</taxon>
        <taxon>Eggerthellaceae</taxon>
        <taxon>Rubneribacter</taxon>
    </lineage>
</organism>
<dbReference type="AlphaFoldDB" id="A0A2K2U2F1"/>
<dbReference type="InterPro" id="IPR005119">
    <property type="entry name" value="LysR_subst-bd"/>
</dbReference>
<reference evidence="7 8" key="1">
    <citation type="journal article" date="2018" name="Int. J. Syst. Evol. Microbiol.">
        <title>Rubneribacter badeniensis gen. nov., sp. nov. and Enteroscipio rubneri gen. nov., sp. nov., new members of the Eggerthellaceae isolated from human faeces.</title>
        <authorList>
            <person name="Danylec N."/>
            <person name="Gobl A."/>
            <person name="Stoll D.A."/>
            <person name="Hetzer B."/>
            <person name="Kulling S.E."/>
            <person name="Huch M."/>
        </authorList>
    </citation>
    <scope>NUCLEOTIDE SEQUENCE [LARGE SCALE GENOMIC DNA]</scope>
    <source>
        <strain evidence="7 8">ResAG-85</strain>
    </source>
</reference>
<feature type="region of interest" description="Disordered" evidence="5">
    <location>
        <begin position="319"/>
        <end position="374"/>
    </location>
</feature>
<gene>
    <name evidence="7" type="ORF">C2L80_12250</name>
</gene>
<evidence type="ECO:0000313" key="7">
    <source>
        <dbReference type="EMBL" id="PNV64388.1"/>
    </source>
</evidence>
<evidence type="ECO:0000256" key="2">
    <source>
        <dbReference type="ARBA" id="ARBA00023015"/>
    </source>
</evidence>
<keyword evidence="4" id="KW-0804">Transcription</keyword>
<dbReference type="GO" id="GO:0032993">
    <property type="term" value="C:protein-DNA complex"/>
    <property type="evidence" value="ECO:0007669"/>
    <property type="project" value="TreeGrafter"/>
</dbReference>
<evidence type="ECO:0000256" key="5">
    <source>
        <dbReference type="SAM" id="MobiDB-lite"/>
    </source>
</evidence>
<dbReference type="Gene3D" id="1.10.10.10">
    <property type="entry name" value="Winged helix-like DNA-binding domain superfamily/Winged helix DNA-binding domain"/>
    <property type="match status" value="1"/>
</dbReference>
<dbReference type="PANTHER" id="PTHR30346">
    <property type="entry name" value="TRANSCRIPTIONAL DUAL REGULATOR HCAR-RELATED"/>
    <property type="match status" value="1"/>
</dbReference>
<keyword evidence="3" id="KW-0238">DNA-binding</keyword>
<comment type="caution">
    <text evidence="7">The sequence shown here is derived from an EMBL/GenBank/DDBJ whole genome shotgun (WGS) entry which is preliminary data.</text>
</comment>
<dbReference type="SUPFAM" id="SSF53850">
    <property type="entry name" value="Periplasmic binding protein-like II"/>
    <property type="match status" value="1"/>
</dbReference>
<dbReference type="PROSITE" id="PS50931">
    <property type="entry name" value="HTH_LYSR"/>
    <property type="match status" value="1"/>
</dbReference>
<evidence type="ECO:0000313" key="8">
    <source>
        <dbReference type="Proteomes" id="UP000236488"/>
    </source>
</evidence>
<sequence>MNINQIKYFVSVFDHGSLSAAAKEQCVTVQAVSKALADLERELQSDLFVRQSRGVSPTLFGKRFYAKAAPVLRMFSELERFAHTYQASSALALNVALCVPAFHGSERARSSIAAFIGRNLGVSTTVAIETLARGTDGLRTGEYDAFFTVGAYEHPDVECASVGTVSPGAIMAADHPLAHCRCVSLDDMMPYPVLVPRAFQPFSEAVEKAYCQSGLDLRFECETNEEFDAFLSQEQGLAFAAGISALGEMHPHTVLRLISPKDAVALPICLVSPKVGKSNACCVFERWMARELVVMGGGNPIGRLAAVAVAPAPAAGGAVAGVPGSANSTSSAHPADSVRPVGSAGPAHPAGFAPSPAESGGGGGVAETETVIEG</sequence>
<keyword evidence="8" id="KW-1185">Reference proteome</keyword>
<dbReference type="PANTHER" id="PTHR30346:SF0">
    <property type="entry name" value="HCA OPERON TRANSCRIPTIONAL ACTIVATOR HCAR"/>
    <property type="match status" value="1"/>
</dbReference>
<dbReference type="Gene3D" id="3.40.190.290">
    <property type="match status" value="1"/>
</dbReference>
<accession>A0A2K2U2F1</accession>
<protein>
    <submittedName>
        <fullName evidence="7">LysR family transcriptional regulator</fullName>
    </submittedName>
</protein>
<evidence type="ECO:0000256" key="3">
    <source>
        <dbReference type="ARBA" id="ARBA00023125"/>
    </source>
</evidence>
<dbReference type="Pfam" id="PF00126">
    <property type="entry name" value="HTH_1"/>
    <property type="match status" value="1"/>
</dbReference>
<evidence type="ECO:0000256" key="4">
    <source>
        <dbReference type="ARBA" id="ARBA00023163"/>
    </source>
</evidence>
<dbReference type="InterPro" id="IPR036388">
    <property type="entry name" value="WH-like_DNA-bd_sf"/>
</dbReference>
<dbReference type="Proteomes" id="UP000236488">
    <property type="component" value="Unassembled WGS sequence"/>
</dbReference>
<dbReference type="InterPro" id="IPR000847">
    <property type="entry name" value="LysR_HTH_N"/>
</dbReference>
<dbReference type="Pfam" id="PF03466">
    <property type="entry name" value="LysR_substrate"/>
    <property type="match status" value="1"/>
</dbReference>
<name>A0A2K2U2F1_9ACTN</name>
<dbReference type="GO" id="GO:0003700">
    <property type="term" value="F:DNA-binding transcription factor activity"/>
    <property type="evidence" value="ECO:0007669"/>
    <property type="project" value="InterPro"/>
</dbReference>
<dbReference type="GO" id="GO:0003677">
    <property type="term" value="F:DNA binding"/>
    <property type="evidence" value="ECO:0007669"/>
    <property type="project" value="UniProtKB-KW"/>
</dbReference>
<evidence type="ECO:0000259" key="6">
    <source>
        <dbReference type="PROSITE" id="PS50931"/>
    </source>
</evidence>